<evidence type="ECO:0008006" key="4">
    <source>
        <dbReference type="Google" id="ProtNLM"/>
    </source>
</evidence>
<gene>
    <name evidence="2" type="ORF">OKA104_LOCUS35253</name>
</gene>
<sequence>TKMCSTIIRLSIIFCIAVAVCEAADVMCLQRVPIRSCASVECPVAGNAVTSKHYPCDCFETEIVSGEKKKWYKIELPNGHHGYVTDAHCSGRVPHCEW</sequence>
<feature type="chain" id="PRO_5032927481" description="SH3 domain-containing protein" evidence="1">
    <location>
        <begin position="24"/>
        <end position="98"/>
    </location>
</feature>
<proteinExistence type="predicted"/>
<feature type="non-terminal residue" evidence="2">
    <location>
        <position position="1"/>
    </location>
</feature>
<evidence type="ECO:0000256" key="1">
    <source>
        <dbReference type="SAM" id="SignalP"/>
    </source>
</evidence>
<feature type="signal peptide" evidence="1">
    <location>
        <begin position="1"/>
        <end position="23"/>
    </location>
</feature>
<keyword evidence="1" id="KW-0732">Signal</keyword>
<reference evidence="2" key="1">
    <citation type="submission" date="2021-02" db="EMBL/GenBank/DDBJ databases">
        <authorList>
            <person name="Nowell W R."/>
        </authorList>
    </citation>
    <scope>NUCLEOTIDE SEQUENCE</scope>
</reference>
<accession>A0A819U861</accession>
<name>A0A819U861_9BILA</name>
<dbReference type="Gene3D" id="2.30.30.40">
    <property type="entry name" value="SH3 Domains"/>
    <property type="match status" value="1"/>
</dbReference>
<evidence type="ECO:0000313" key="2">
    <source>
        <dbReference type="EMBL" id="CAF4093062.1"/>
    </source>
</evidence>
<evidence type="ECO:0000313" key="3">
    <source>
        <dbReference type="Proteomes" id="UP000663881"/>
    </source>
</evidence>
<organism evidence="2 3">
    <name type="scientific">Adineta steineri</name>
    <dbReference type="NCBI Taxonomy" id="433720"/>
    <lineage>
        <taxon>Eukaryota</taxon>
        <taxon>Metazoa</taxon>
        <taxon>Spiralia</taxon>
        <taxon>Gnathifera</taxon>
        <taxon>Rotifera</taxon>
        <taxon>Eurotatoria</taxon>
        <taxon>Bdelloidea</taxon>
        <taxon>Adinetida</taxon>
        <taxon>Adinetidae</taxon>
        <taxon>Adineta</taxon>
    </lineage>
</organism>
<dbReference type="AlphaFoldDB" id="A0A819U861"/>
<comment type="caution">
    <text evidence="2">The sequence shown here is derived from an EMBL/GenBank/DDBJ whole genome shotgun (WGS) entry which is preliminary data.</text>
</comment>
<dbReference type="EMBL" id="CAJOAY010005045">
    <property type="protein sequence ID" value="CAF4093062.1"/>
    <property type="molecule type" value="Genomic_DNA"/>
</dbReference>
<protein>
    <recommendedName>
        <fullName evidence="4">SH3 domain-containing protein</fullName>
    </recommendedName>
</protein>
<dbReference type="Proteomes" id="UP000663881">
    <property type="component" value="Unassembled WGS sequence"/>
</dbReference>